<accession>A0A1I7ZVC6</accession>
<evidence type="ECO:0000313" key="3">
    <source>
        <dbReference type="WBParaSite" id="L893_g30153.t1"/>
    </source>
</evidence>
<organism evidence="2 3">
    <name type="scientific">Steinernema glaseri</name>
    <dbReference type="NCBI Taxonomy" id="37863"/>
    <lineage>
        <taxon>Eukaryota</taxon>
        <taxon>Metazoa</taxon>
        <taxon>Ecdysozoa</taxon>
        <taxon>Nematoda</taxon>
        <taxon>Chromadorea</taxon>
        <taxon>Rhabditida</taxon>
        <taxon>Tylenchina</taxon>
        <taxon>Panagrolaimomorpha</taxon>
        <taxon>Strongyloidoidea</taxon>
        <taxon>Steinernematidae</taxon>
        <taxon>Steinernema</taxon>
    </lineage>
</organism>
<name>A0A1I7ZVC6_9BILA</name>
<evidence type="ECO:0000313" key="2">
    <source>
        <dbReference type="Proteomes" id="UP000095287"/>
    </source>
</evidence>
<evidence type="ECO:0000256" key="1">
    <source>
        <dbReference type="SAM" id="MobiDB-lite"/>
    </source>
</evidence>
<reference evidence="3" key="1">
    <citation type="submission" date="2016-11" db="UniProtKB">
        <authorList>
            <consortium name="WormBaseParasite"/>
        </authorList>
    </citation>
    <scope>IDENTIFICATION</scope>
</reference>
<dbReference type="Proteomes" id="UP000095287">
    <property type="component" value="Unplaced"/>
</dbReference>
<feature type="region of interest" description="Disordered" evidence="1">
    <location>
        <begin position="1"/>
        <end position="34"/>
    </location>
</feature>
<feature type="compositionally biased region" description="Basic and acidic residues" evidence="1">
    <location>
        <begin position="23"/>
        <end position="34"/>
    </location>
</feature>
<keyword evidence="2" id="KW-1185">Reference proteome</keyword>
<dbReference type="WBParaSite" id="L893_g30153.t1">
    <property type="protein sequence ID" value="L893_g30153.t1"/>
    <property type="gene ID" value="L893_g30153"/>
</dbReference>
<dbReference type="AlphaFoldDB" id="A0A1I7ZVC6"/>
<proteinExistence type="predicted"/>
<sequence>KQGIKTSTERHSSGSKAQPKPPTQKERTASLRSL</sequence>
<protein>
    <submittedName>
        <fullName evidence="3">Tat protein</fullName>
    </submittedName>
</protein>